<organism evidence="2 3">
    <name type="scientific">Paramarasmius palmivorus</name>
    <dbReference type="NCBI Taxonomy" id="297713"/>
    <lineage>
        <taxon>Eukaryota</taxon>
        <taxon>Fungi</taxon>
        <taxon>Dikarya</taxon>
        <taxon>Basidiomycota</taxon>
        <taxon>Agaricomycotina</taxon>
        <taxon>Agaricomycetes</taxon>
        <taxon>Agaricomycetidae</taxon>
        <taxon>Agaricales</taxon>
        <taxon>Marasmiineae</taxon>
        <taxon>Marasmiaceae</taxon>
        <taxon>Paramarasmius</taxon>
    </lineage>
</organism>
<dbReference type="EMBL" id="JAYKXP010000233">
    <property type="protein sequence ID" value="KAK7018043.1"/>
    <property type="molecule type" value="Genomic_DNA"/>
</dbReference>
<evidence type="ECO:0000313" key="3">
    <source>
        <dbReference type="Proteomes" id="UP001383192"/>
    </source>
</evidence>
<accession>A0AAW0AY44</accession>
<evidence type="ECO:0000313" key="2">
    <source>
        <dbReference type="EMBL" id="KAK7018043.1"/>
    </source>
</evidence>
<sequence>MTGESWQETSGDEENGDKGTRNLLNGLPFPAQRITFDETSVYDLINVRRVSKDTLRDVGEYYASTIGAGRIYGTFFTEERLQVKFRKAIACAGALISGISMAKIFLRDQTDIDHIDVYTPWSTTTTIAEIVAEAKYTFKPLPRKTKDGRTYDAQHSVFEQAASAEFSKAEPNTGDLDELCDDSTAAGVFIFEDEHCKTIRIIGTKTEPVEVILAYPTALHMNFATATQYVSLYPKTSFIDKRILKLAIASPADKHTYEEYERKGWTIMNELSAEEALHPNHELSLQIRWFGDPHCWIINLSPLDDMDPDDARYRPLSVTSWHLCCPFTDSTRISFERLEDARLPSTYIMSPEAEIAVVQHPCFNPFTNKGTKFYQEGAESPGYGGEHSSDSEPDSATGGERIPAPSTSERKLQRYKAGLDPCTHGAANGNYNLEKAISVYLAELYHLIAECHTKNVNYKRIRENLIHARETFSKIEDNLVQPTGHAIYLIFRCIDDVRKTSGNKPLEYMLELTLVPMNRAVVTTCTILAPEKDIHHITRKLAGQPNWSDDLHIDANVVMRFQSIEEYIQSD</sequence>
<dbReference type="AlphaFoldDB" id="A0AAW0AY44"/>
<feature type="region of interest" description="Disordered" evidence="1">
    <location>
        <begin position="1"/>
        <end position="23"/>
    </location>
</feature>
<feature type="region of interest" description="Disordered" evidence="1">
    <location>
        <begin position="374"/>
        <end position="410"/>
    </location>
</feature>
<dbReference type="Proteomes" id="UP001383192">
    <property type="component" value="Unassembled WGS sequence"/>
</dbReference>
<evidence type="ECO:0000256" key="1">
    <source>
        <dbReference type="SAM" id="MobiDB-lite"/>
    </source>
</evidence>
<keyword evidence="3" id="KW-1185">Reference proteome</keyword>
<protein>
    <submittedName>
        <fullName evidence="2">Uncharacterized protein</fullName>
    </submittedName>
</protein>
<gene>
    <name evidence="2" type="ORF">VNI00_018416</name>
</gene>
<comment type="caution">
    <text evidence="2">The sequence shown here is derived from an EMBL/GenBank/DDBJ whole genome shotgun (WGS) entry which is preliminary data.</text>
</comment>
<name>A0AAW0AY44_9AGAR</name>
<reference evidence="2 3" key="1">
    <citation type="submission" date="2024-01" db="EMBL/GenBank/DDBJ databases">
        <title>A draft genome for a cacao thread blight-causing isolate of Paramarasmius palmivorus.</title>
        <authorList>
            <person name="Baruah I.K."/>
            <person name="Bukari Y."/>
            <person name="Amoako-Attah I."/>
            <person name="Meinhardt L.W."/>
            <person name="Bailey B.A."/>
            <person name="Cohen S.P."/>
        </authorList>
    </citation>
    <scope>NUCLEOTIDE SEQUENCE [LARGE SCALE GENOMIC DNA]</scope>
    <source>
        <strain evidence="2 3">GH-12</strain>
    </source>
</reference>
<proteinExistence type="predicted"/>